<gene>
    <name evidence="1" type="ORF">KK097_01910</name>
</gene>
<dbReference type="Proteomes" id="UP001519641">
    <property type="component" value="Unassembled WGS sequence"/>
</dbReference>
<sequence>MSQSRAQLPHAAELGAFVGNSGPDWSGLPGIRRHAKVMFEYGNIETSSRVESCSDGCRLVDRDRAHESTAAEFSHVDDVERFIAIRDGSQRSSGLWFPGRATSPDAVTLQSDAGTYVFSWGHDDEHIVRTFGIPVASAAYRLAWVRALTLKQVIDVVSAPGPMERLAAHGFARSAS</sequence>
<dbReference type="EMBL" id="JAHEWS010000002">
    <property type="protein sequence ID" value="MBT1586566.1"/>
    <property type="molecule type" value="Genomic_DNA"/>
</dbReference>
<keyword evidence="2" id="KW-1185">Reference proteome</keyword>
<dbReference type="RefSeq" id="WP_214543525.1">
    <property type="nucleotide sequence ID" value="NZ_JAHEWS010000002.1"/>
</dbReference>
<evidence type="ECO:0000313" key="2">
    <source>
        <dbReference type="Proteomes" id="UP001519641"/>
    </source>
</evidence>
<organism evidence="1 2">
    <name type="scientific">Curtobacterium aurantiacum</name>
    <dbReference type="NCBI Taxonomy" id="3236919"/>
    <lineage>
        <taxon>Bacteria</taxon>
        <taxon>Bacillati</taxon>
        <taxon>Actinomycetota</taxon>
        <taxon>Actinomycetes</taxon>
        <taxon>Micrococcales</taxon>
        <taxon>Microbacteriaceae</taxon>
        <taxon>Curtobacterium</taxon>
    </lineage>
</organism>
<proteinExistence type="predicted"/>
<reference evidence="1 2" key="1">
    <citation type="submission" date="2021-05" db="EMBL/GenBank/DDBJ databases">
        <title>Whole genome sequence of Curtobacterium flaccumfaciens pv. flaccumfaciens strain CFBP 8819.</title>
        <authorList>
            <person name="Osdaghi E."/>
            <person name="Taghouti G."/>
            <person name="Portier P."/>
            <person name="Fazliarab A."/>
            <person name="Taghavi S.M."/>
            <person name="Briand M."/>
            <person name="Le-Saux M."/>
            <person name="Jacques M.-A."/>
        </authorList>
    </citation>
    <scope>NUCLEOTIDE SEQUENCE [LARGE SCALE GENOMIC DNA]</scope>
    <source>
        <strain evidence="1 2">CFBP 8819</strain>
    </source>
</reference>
<evidence type="ECO:0000313" key="1">
    <source>
        <dbReference type="EMBL" id="MBT1586566.1"/>
    </source>
</evidence>
<accession>A0ABS5VC91</accession>
<comment type="caution">
    <text evidence="1">The sequence shown here is derived from an EMBL/GenBank/DDBJ whole genome shotgun (WGS) entry which is preliminary data.</text>
</comment>
<protein>
    <submittedName>
        <fullName evidence="1">Uncharacterized protein</fullName>
    </submittedName>
</protein>
<name>A0ABS5VC91_9MICO</name>